<organism evidence="3 4">
    <name type="scientific">Actinomycetospora flava</name>
    <dbReference type="NCBI Taxonomy" id="3129232"/>
    <lineage>
        <taxon>Bacteria</taxon>
        <taxon>Bacillati</taxon>
        <taxon>Actinomycetota</taxon>
        <taxon>Actinomycetes</taxon>
        <taxon>Pseudonocardiales</taxon>
        <taxon>Pseudonocardiaceae</taxon>
        <taxon>Actinomycetospora</taxon>
    </lineage>
</organism>
<feature type="transmembrane region" description="Helical" evidence="2">
    <location>
        <begin position="251"/>
        <end position="279"/>
    </location>
</feature>
<name>A0ABU8M0A5_9PSEU</name>
<dbReference type="Proteomes" id="UP001369736">
    <property type="component" value="Unassembled WGS sequence"/>
</dbReference>
<evidence type="ECO:0000256" key="1">
    <source>
        <dbReference type="SAM" id="MobiDB-lite"/>
    </source>
</evidence>
<feature type="region of interest" description="Disordered" evidence="1">
    <location>
        <begin position="18"/>
        <end position="228"/>
    </location>
</feature>
<dbReference type="EMBL" id="JBBEGM010000001">
    <property type="protein sequence ID" value="MEJ2860481.1"/>
    <property type="molecule type" value="Genomic_DNA"/>
</dbReference>
<keyword evidence="2" id="KW-0812">Transmembrane</keyword>
<keyword evidence="4" id="KW-1185">Reference proteome</keyword>
<reference evidence="3 4" key="1">
    <citation type="submission" date="2024-03" db="EMBL/GenBank/DDBJ databases">
        <title>Actinomycetospora sp. OC33-EN07, a novel actinomycete isolated from wild orchid (Aerides multiflora).</title>
        <authorList>
            <person name="Suriyachadkun C."/>
        </authorList>
    </citation>
    <scope>NUCLEOTIDE SEQUENCE [LARGE SCALE GENOMIC DNA]</scope>
    <source>
        <strain evidence="3 4">OC33-EN07</strain>
    </source>
</reference>
<feature type="compositionally biased region" description="Basic and acidic residues" evidence="1">
    <location>
        <begin position="35"/>
        <end position="212"/>
    </location>
</feature>
<gene>
    <name evidence="3" type="ORF">WCD58_04905</name>
</gene>
<proteinExistence type="predicted"/>
<comment type="caution">
    <text evidence="3">The sequence shown here is derived from an EMBL/GenBank/DDBJ whole genome shotgun (WGS) entry which is preliminary data.</text>
</comment>
<evidence type="ECO:0000313" key="4">
    <source>
        <dbReference type="Proteomes" id="UP001369736"/>
    </source>
</evidence>
<accession>A0ABU8M0A5</accession>
<sequence>MVVGTRWWRRTDAELGAEDVWGGPDEVTLAPSPRDSPDDAEHAAREQAEREAREQAEQEAREQAEREAREQAEREAREQAEREAREQAEREAREQAEREAREQAEREAREQAEREAREQAEREAREQAEREAREQAERQAREQAEREAREQAEREAREQAEREAREQAEREAREQAEREAREQAEREAREQAEREAREQAEREAREKVEQERVATLPGEAVSPSVAREAAARDEAARRAAKADRKRRRRRVLLLFLIALLAVAAVWIVPRLIALALAVVTALSSAFGVPASAPATPVAAASAADTAPVAASAPGPRQELPRGGTTIAPAHRVVVVRAAAGASTEETADRVEATATTFGTVDREALPALELPVGDASASGAAWQQLALTRAHRQLLVLAVPTGPTGALDAIEPWERLLREPDVGLALDAASPPAPEELGAMTGWLADVVRSAGLPQKLLVVPGPAAGAPPEIALATTGDTTPPTLRAIVAPPGEADARAILAAQPAPDVVLYR</sequence>
<evidence type="ECO:0000313" key="3">
    <source>
        <dbReference type="EMBL" id="MEJ2860481.1"/>
    </source>
</evidence>
<dbReference type="CDD" id="cd06503">
    <property type="entry name" value="ATP-synt_Fo_b"/>
    <property type="match status" value="1"/>
</dbReference>
<keyword evidence="2" id="KW-1133">Transmembrane helix</keyword>
<dbReference type="RefSeq" id="WP_337700065.1">
    <property type="nucleotide sequence ID" value="NZ_JBBEGM010000001.1"/>
</dbReference>
<protein>
    <submittedName>
        <fullName evidence="3">Uncharacterized protein</fullName>
    </submittedName>
</protein>
<evidence type="ECO:0000256" key="2">
    <source>
        <dbReference type="SAM" id="Phobius"/>
    </source>
</evidence>
<keyword evidence="2" id="KW-0472">Membrane</keyword>